<dbReference type="Proteomes" id="UP001199919">
    <property type="component" value="Unassembled WGS sequence"/>
</dbReference>
<keyword evidence="2" id="KW-1185">Reference proteome</keyword>
<dbReference type="SUPFAM" id="SSF47240">
    <property type="entry name" value="Ferritin-like"/>
    <property type="match status" value="1"/>
</dbReference>
<dbReference type="Gene3D" id="1.20.1260.10">
    <property type="match status" value="1"/>
</dbReference>
<dbReference type="InterPro" id="IPR012347">
    <property type="entry name" value="Ferritin-like"/>
</dbReference>
<proteinExistence type="predicted"/>
<sequence>MNLFNIIEDIEKIDPELGDRINPRRNVIKNMASFGSKVAVAALPFAFSTLLKKAYGQTLPTSVVEVLNYALTLEYLEAEFYNQGRAQANLIPAADKSAYFDKISRDENNHVTFLQKALGSSATPKSAFTFDLTANGTFADVLTNYDTFLKVSVAFEDTGVRAYKGQVTALQSVPDILTAAVSIHAVEARHAAIARYVLNKKLNLGLKPWIVSTTTGNDTGIAAVNGNYEGEDNVSQGGVDLTKLPATGTSTSKASVTAAFDEPLTKNATLALLVGSFIKPKS</sequence>
<dbReference type="EMBL" id="JAJPWV010000005">
    <property type="protein sequence ID" value="MCD8742028.1"/>
    <property type="molecule type" value="Genomic_DNA"/>
</dbReference>
<comment type="caution">
    <text evidence="1">The sequence shown here is derived from an EMBL/GenBank/DDBJ whole genome shotgun (WGS) entry which is preliminary data.</text>
</comment>
<accession>A0ABS8U8P2</accession>
<dbReference type="Pfam" id="PF13668">
    <property type="entry name" value="Ferritin_2"/>
    <property type="match status" value="1"/>
</dbReference>
<dbReference type="InterPro" id="IPR009078">
    <property type="entry name" value="Ferritin-like_SF"/>
</dbReference>
<name>A0ABS8U8P2_9SPHI</name>
<protein>
    <submittedName>
        <fullName evidence="1">Ferritin-like domain-containing protein</fullName>
    </submittedName>
</protein>
<reference evidence="1 2" key="1">
    <citation type="submission" date="2021-12" db="EMBL/GenBank/DDBJ databases">
        <title>Mucilaginibacter roseus genome.</title>
        <authorList>
            <person name="Ferreira J.R."/>
            <person name="Newman J.D."/>
        </authorList>
    </citation>
    <scope>NUCLEOTIDE SEQUENCE [LARGE SCALE GENOMIC DNA]</scope>
    <source>
        <strain evidence="1 2">LMG 28454</strain>
    </source>
</reference>
<dbReference type="CDD" id="cd00657">
    <property type="entry name" value="Ferritin_like"/>
    <property type="match status" value="1"/>
</dbReference>
<evidence type="ECO:0000313" key="1">
    <source>
        <dbReference type="EMBL" id="MCD8742028.1"/>
    </source>
</evidence>
<dbReference type="RefSeq" id="WP_232178547.1">
    <property type="nucleotide sequence ID" value="NZ_JAJPWV010000005.1"/>
</dbReference>
<organism evidence="1 2">
    <name type="scientific">Mucilaginibacter roseus</name>
    <dbReference type="NCBI Taxonomy" id="1528868"/>
    <lineage>
        <taxon>Bacteria</taxon>
        <taxon>Pseudomonadati</taxon>
        <taxon>Bacteroidota</taxon>
        <taxon>Sphingobacteriia</taxon>
        <taxon>Sphingobacteriales</taxon>
        <taxon>Sphingobacteriaceae</taxon>
        <taxon>Mucilaginibacter</taxon>
    </lineage>
</organism>
<gene>
    <name evidence="1" type="ORF">LT679_15545</name>
</gene>
<evidence type="ECO:0000313" key="2">
    <source>
        <dbReference type="Proteomes" id="UP001199919"/>
    </source>
</evidence>